<keyword evidence="3 5" id="KW-1133">Transmembrane helix</keyword>
<proteinExistence type="predicted"/>
<accession>A0A7S3YI21</accession>
<evidence type="ECO:0000256" key="2">
    <source>
        <dbReference type="ARBA" id="ARBA00022692"/>
    </source>
</evidence>
<feature type="signal peptide" evidence="6">
    <location>
        <begin position="1"/>
        <end position="17"/>
    </location>
</feature>
<dbReference type="GO" id="GO:0016020">
    <property type="term" value="C:membrane"/>
    <property type="evidence" value="ECO:0007669"/>
    <property type="project" value="UniProtKB-SubCell"/>
</dbReference>
<keyword evidence="6" id="KW-0732">Signal</keyword>
<keyword evidence="4 5" id="KW-0472">Membrane</keyword>
<keyword evidence="2 5" id="KW-0812">Transmembrane</keyword>
<dbReference type="EMBL" id="HBIV01007416">
    <property type="protein sequence ID" value="CAE0652309.1"/>
    <property type="molecule type" value="Transcribed_RNA"/>
</dbReference>
<feature type="domain" description="WW" evidence="7">
    <location>
        <begin position="172"/>
        <end position="206"/>
    </location>
</feature>
<dbReference type="AlphaFoldDB" id="A0A7S3YI21"/>
<dbReference type="Pfam" id="PF00397">
    <property type="entry name" value="WW"/>
    <property type="match status" value="1"/>
</dbReference>
<evidence type="ECO:0000256" key="3">
    <source>
        <dbReference type="ARBA" id="ARBA00022989"/>
    </source>
</evidence>
<protein>
    <recommendedName>
        <fullName evidence="10">WW domain-containing protein</fullName>
    </recommendedName>
</protein>
<dbReference type="InterPro" id="IPR036020">
    <property type="entry name" value="WW_dom_sf"/>
</dbReference>
<dbReference type="InterPro" id="IPR001202">
    <property type="entry name" value="WW_dom"/>
</dbReference>
<evidence type="ECO:0000313" key="9">
    <source>
        <dbReference type="EMBL" id="CAE0652309.1"/>
    </source>
</evidence>
<evidence type="ECO:0000259" key="8">
    <source>
        <dbReference type="PROSITE" id="PS51225"/>
    </source>
</evidence>
<dbReference type="SUPFAM" id="SSF51045">
    <property type="entry name" value="WW domain"/>
    <property type="match status" value="1"/>
</dbReference>
<reference evidence="9" key="1">
    <citation type="submission" date="2021-01" db="EMBL/GenBank/DDBJ databases">
        <authorList>
            <person name="Corre E."/>
            <person name="Pelletier E."/>
            <person name="Niang G."/>
            <person name="Scheremetjew M."/>
            <person name="Finn R."/>
            <person name="Kale V."/>
            <person name="Holt S."/>
            <person name="Cochrane G."/>
            <person name="Meng A."/>
            <person name="Brown T."/>
            <person name="Cohen L."/>
        </authorList>
    </citation>
    <scope>NUCLEOTIDE SEQUENCE</scope>
    <source>
        <strain evidence="9">CCCM811</strain>
    </source>
</reference>
<feature type="domain" description="MARVEL" evidence="8">
    <location>
        <begin position="1"/>
        <end position="137"/>
    </location>
</feature>
<evidence type="ECO:0000256" key="1">
    <source>
        <dbReference type="ARBA" id="ARBA00004141"/>
    </source>
</evidence>
<evidence type="ECO:0000256" key="5">
    <source>
        <dbReference type="SAM" id="Phobius"/>
    </source>
</evidence>
<feature type="transmembrane region" description="Helical" evidence="5">
    <location>
        <begin position="67"/>
        <end position="91"/>
    </location>
</feature>
<organism evidence="9">
    <name type="scientific">Lotharella globosa</name>
    <dbReference type="NCBI Taxonomy" id="91324"/>
    <lineage>
        <taxon>Eukaryota</taxon>
        <taxon>Sar</taxon>
        <taxon>Rhizaria</taxon>
        <taxon>Cercozoa</taxon>
        <taxon>Chlorarachniophyceae</taxon>
        <taxon>Lotharella</taxon>
    </lineage>
</organism>
<feature type="transmembrane region" description="Helical" evidence="5">
    <location>
        <begin position="32"/>
        <end position="55"/>
    </location>
</feature>
<evidence type="ECO:0008006" key="10">
    <source>
        <dbReference type="Google" id="ProtNLM"/>
    </source>
</evidence>
<dbReference type="SMART" id="SM00456">
    <property type="entry name" value="WW"/>
    <property type="match status" value="1"/>
</dbReference>
<gene>
    <name evidence="9" type="ORF">LGLO00237_LOCUS5482</name>
</gene>
<dbReference type="PROSITE" id="PS01159">
    <property type="entry name" value="WW_DOMAIN_1"/>
    <property type="match status" value="1"/>
</dbReference>
<dbReference type="CDD" id="cd00201">
    <property type="entry name" value="WW"/>
    <property type="match status" value="1"/>
</dbReference>
<dbReference type="Gene3D" id="2.20.70.10">
    <property type="match status" value="1"/>
</dbReference>
<evidence type="ECO:0000256" key="4">
    <source>
        <dbReference type="ARBA" id="ARBA00023136"/>
    </source>
</evidence>
<dbReference type="PROSITE" id="PS51225">
    <property type="entry name" value="MARVEL"/>
    <property type="match status" value="1"/>
</dbReference>
<sequence>MWLSSLVAFSCAGHALSVTAEGDTKPFLTSEGQFVTASGVLTWLYISLFLLVLIFKMRERFRQSAKLIVLGLECLFVLFAFAASCAGFIHWNGKDGYCTKDGSTESYCETWKASVAFTWILFWGFTVRVYFALSHYQEGPPQDAELADDEAPEQDYDVLEDERGNADAVAPAAAAPKWQEFIDDTTGAPYWHNAETGVSTWTKPEGM</sequence>
<name>A0A7S3YI21_9EUKA</name>
<evidence type="ECO:0000259" key="7">
    <source>
        <dbReference type="PROSITE" id="PS50020"/>
    </source>
</evidence>
<dbReference type="InterPro" id="IPR008253">
    <property type="entry name" value="Marvel"/>
</dbReference>
<feature type="transmembrane region" description="Helical" evidence="5">
    <location>
        <begin position="111"/>
        <end position="131"/>
    </location>
</feature>
<evidence type="ECO:0000256" key="6">
    <source>
        <dbReference type="SAM" id="SignalP"/>
    </source>
</evidence>
<comment type="subcellular location">
    <subcellularLocation>
        <location evidence="1">Membrane</location>
        <topology evidence="1">Multi-pass membrane protein</topology>
    </subcellularLocation>
</comment>
<feature type="chain" id="PRO_5031387452" description="WW domain-containing protein" evidence="6">
    <location>
        <begin position="18"/>
        <end position="207"/>
    </location>
</feature>
<dbReference type="Pfam" id="PF01284">
    <property type="entry name" value="MARVEL"/>
    <property type="match status" value="1"/>
</dbReference>
<dbReference type="PROSITE" id="PS50020">
    <property type="entry name" value="WW_DOMAIN_2"/>
    <property type="match status" value="1"/>
</dbReference>